<evidence type="ECO:0000313" key="2">
    <source>
        <dbReference type="Proteomes" id="UP001219355"/>
    </source>
</evidence>
<reference evidence="1" key="1">
    <citation type="submission" date="2023-03" db="EMBL/GenBank/DDBJ databases">
        <title>Emydomyces testavorans Genome Sequence.</title>
        <authorList>
            <person name="Hoyer L."/>
        </authorList>
    </citation>
    <scope>NUCLEOTIDE SEQUENCE</scope>
    <source>
        <strain evidence="1">16-2883</strain>
    </source>
</reference>
<sequence>MSRIEAAVKVYAALLRQESVRKDVMKKMMSMLLHPYPKIRSTTAECLFMETKDNLLRKGDWLLPPKQLKDTVDSLRRHCDLS</sequence>
<accession>A0AAF0ILP0</accession>
<dbReference type="Proteomes" id="UP001219355">
    <property type="component" value="Chromosome 4"/>
</dbReference>
<keyword evidence="2" id="KW-1185">Reference proteome</keyword>
<dbReference type="AlphaFoldDB" id="A0AAF0ILP0"/>
<protein>
    <submittedName>
        <fullName evidence="1">Uncharacterized protein</fullName>
    </submittedName>
</protein>
<proteinExistence type="predicted"/>
<dbReference type="EMBL" id="CP120630">
    <property type="protein sequence ID" value="WEW60972.1"/>
    <property type="molecule type" value="Genomic_DNA"/>
</dbReference>
<name>A0AAF0ILP0_9EURO</name>
<organism evidence="1 2">
    <name type="scientific">Emydomyces testavorans</name>
    <dbReference type="NCBI Taxonomy" id="2070801"/>
    <lineage>
        <taxon>Eukaryota</taxon>
        <taxon>Fungi</taxon>
        <taxon>Dikarya</taxon>
        <taxon>Ascomycota</taxon>
        <taxon>Pezizomycotina</taxon>
        <taxon>Eurotiomycetes</taxon>
        <taxon>Eurotiomycetidae</taxon>
        <taxon>Onygenales</taxon>
        <taxon>Nannizziopsiaceae</taxon>
        <taxon>Emydomyces</taxon>
    </lineage>
</organism>
<gene>
    <name evidence="1" type="ORF">PRK78_006461</name>
</gene>
<evidence type="ECO:0000313" key="1">
    <source>
        <dbReference type="EMBL" id="WEW60972.1"/>
    </source>
</evidence>